<keyword evidence="4" id="KW-0804">Transcription</keyword>
<evidence type="ECO:0000313" key="8">
    <source>
        <dbReference type="EMBL" id="KAH7286025.1"/>
    </source>
</evidence>
<evidence type="ECO:0000256" key="6">
    <source>
        <dbReference type="SAM" id="MobiDB-lite"/>
    </source>
</evidence>
<keyword evidence="3" id="KW-0805">Transcription regulation</keyword>
<comment type="caution">
    <text evidence="8">The sequence shown here is derived from an EMBL/GenBank/DDBJ whole genome shotgun (WGS) entry which is preliminary data.</text>
</comment>
<reference evidence="8" key="1">
    <citation type="submission" date="2021-08" db="EMBL/GenBank/DDBJ databases">
        <title>WGS assembly of Ceratopteris richardii.</title>
        <authorList>
            <person name="Marchant D.B."/>
            <person name="Chen G."/>
            <person name="Jenkins J."/>
            <person name="Shu S."/>
            <person name="Leebens-Mack J."/>
            <person name="Grimwood J."/>
            <person name="Schmutz J."/>
            <person name="Soltis P."/>
            <person name="Soltis D."/>
            <person name="Chen Z.-H."/>
        </authorList>
    </citation>
    <scope>NUCLEOTIDE SEQUENCE</scope>
    <source>
        <strain evidence="8">Whitten #5841</strain>
        <tissue evidence="8">Leaf</tissue>
    </source>
</reference>
<proteinExistence type="inferred from homology"/>
<dbReference type="OrthoDB" id="21060at2759"/>
<evidence type="ECO:0000256" key="3">
    <source>
        <dbReference type="ARBA" id="ARBA00023015"/>
    </source>
</evidence>
<dbReference type="Pfam" id="PF05236">
    <property type="entry name" value="TAF4"/>
    <property type="match status" value="1"/>
</dbReference>
<comment type="similarity">
    <text evidence="2">Belongs to the TAF4 family.</text>
</comment>
<evidence type="ECO:0000313" key="9">
    <source>
        <dbReference type="Proteomes" id="UP000825935"/>
    </source>
</evidence>
<dbReference type="OMA" id="HEEEPGI"/>
<evidence type="ECO:0000256" key="1">
    <source>
        <dbReference type="ARBA" id="ARBA00004123"/>
    </source>
</evidence>
<evidence type="ECO:0000256" key="2">
    <source>
        <dbReference type="ARBA" id="ARBA00006178"/>
    </source>
</evidence>
<name>A0A8T2QRC0_CERRI</name>
<dbReference type="Proteomes" id="UP000825935">
    <property type="component" value="Chromosome 33"/>
</dbReference>
<keyword evidence="9" id="KW-1185">Reference proteome</keyword>
<sequence length="290" mass="32858">MPPRKKRSKKQNITGHIPAQSIEQLNDVTIIGGVNLREEEQLLAGMKDESRSNKAMRWFAQQEEGRLLLEKGTLRAKVNAIAARHGISAVSEEAQHCLLMSVEEHLRSMLYKLTKIADRRCDQEKEMHNLVVTSCIQKEIVSIQRRAKELYQTRQALESERSRKLNEEKGKASQSSGTSKQHGTTLETKEKKGNKGKQRASAASMAPASANDMLLKWEMMAEQGRQKREVESGEAEVVRGLGDLTRVLNQPKKPTHAITVKDVIDFFEAEKQMAKSSLLYRFQNIVHSRK</sequence>
<dbReference type="PANTHER" id="PTHR15138">
    <property type="entry name" value="TRANSCRIPTION INITIATION FACTOR TFIID SUBUNIT 4"/>
    <property type="match status" value="1"/>
</dbReference>
<dbReference type="CDD" id="cd08045">
    <property type="entry name" value="HFD_TAF4"/>
    <property type="match status" value="1"/>
</dbReference>
<feature type="region of interest" description="Disordered" evidence="6">
    <location>
        <begin position="155"/>
        <end position="208"/>
    </location>
</feature>
<keyword evidence="5" id="KW-0539">Nucleus</keyword>
<feature type="domain" description="Transcription initiation factor TFIID component TAF4 C-terminal" evidence="7">
    <location>
        <begin position="25"/>
        <end position="281"/>
    </location>
</feature>
<accession>A0A8T2QRC0</accession>
<dbReference type="InterPro" id="IPR007900">
    <property type="entry name" value="TAF4_C"/>
</dbReference>
<dbReference type="GO" id="GO:0006367">
    <property type="term" value="P:transcription initiation at RNA polymerase II promoter"/>
    <property type="evidence" value="ECO:0007669"/>
    <property type="project" value="TreeGrafter"/>
</dbReference>
<feature type="compositionally biased region" description="Basic and acidic residues" evidence="6">
    <location>
        <begin position="155"/>
        <end position="171"/>
    </location>
</feature>
<dbReference type="InterPro" id="IPR045144">
    <property type="entry name" value="TAF4"/>
</dbReference>
<protein>
    <recommendedName>
        <fullName evidence="7">Transcription initiation factor TFIID component TAF4 C-terminal domain-containing protein</fullName>
    </recommendedName>
</protein>
<dbReference type="GO" id="GO:0005669">
    <property type="term" value="C:transcription factor TFIID complex"/>
    <property type="evidence" value="ECO:0007669"/>
    <property type="project" value="InterPro"/>
</dbReference>
<organism evidence="8 9">
    <name type="scientific">Ceratopteris richardii</name>
    <name type="common">Triangle waterfern</name>
    <dbReference type="NCBI Taxonomy" id="49495"/>
    <lineage>
        <taxon>Eukaryota</taxon>
        <taxon>Viridiplantae</taxon>
        <taxon>Streptophyta</taxon>
        <taxon>Embryophyta</taxon>
        <taxon>Tracheophyta</taxon>
        <taxon>Polypodiopsida</taxon>
        <taxon>Polypodiidae</taxon>
        <taxon>Polypodiales</taxon>
        <taxon>Pteridineae</taxon>
        <taxon>Pteridaceae</taxon>
        <taxon>Parkerioideae</taxon>
        <taxon>Ceratopteris</taxon>
    </lineage>
</organism>
<dbReference type="AlphaFoldDB" id="A0A8T2QRC0"/>
<gene>
    <name evidence="8" type="ORF">KP509_33G055900</name>
</gene>
<evidence type="ECO:0000259" key="7">
    <source>
        <dbReference type="Pfam" id="PF05236"/>
    </source>
</evidence>
<dbReference type="EMBL" id="CM035438">
    <property type="protein sequence ID" value="KAH7286025.1"/>
    <property type="molecule type" value="Genomic_DNA"/>
</dbReference>
<dbReference type="GO" id="GO:0016251">
    <property type="term" value="F:RNA polymerase II general transcription initiation factor activity"/>
    <property type="evidence" value="ECO:0007669"/>
    <property type="project" value="TreeGrafter"/>
</dbReference>
<feature type="compositionally biased region" description="Polar residues" evidence="6">
    <location>
        <begin position="172"/>
        <end position="186"/>
    </location>
</feature>
<evidence type="ECO:0000256" key="5">
    <source>
        <dbReference type="ARBA" id="ARBA00023242"/>
    </source>
</evidence>
<dbReference type="PANTHER" id="PTHR15138:SF14">
    <property type="entry name" value="TRANSCRIPTION INITIATION FACTOR TFIID SUBUNIT 4"/>
    <property type="match status" value="1"/>
</dbReference>
<dbReference type="GO" id="GO:0046982">
    <property type="term" value="F:protein heterodimerization activity"/>
    <property type="evidence" value="ECO:0007669"/>
    <property type="project" value="InterPro"/>
</dbReference>
<dbReference type="Gene3D" id="1.10.20.10">
    <property type="entry name" value="Histone, subunit A"/>
    <property type="match status" value="1"/>
</dbReference>
<evidence type="ECO:0000256" key="4">
    <source>
        <dbReference type="ARBA" id="ARBA00023163"/>
    </source>
</evidence>
<comment type="subcellular location">
    <subcellularLocation>
        <location evidence="1">Nucleus</location>
    </subcellularLocation>
</comment>
<dbReference type="InterPro" id="IPR009072">
    <property type="entry name" value="Histone-fold"/>
</dbReference>
<dbReference type="GO" id="GO:0003677">
    <property type="term" value="F:DNA binding"/>
    <property type="evidence" value="ECO:0007669"/>
    <property type="project" value="TreeGrafter"/>
</dbReference>